<proteinExistence type="inferred from homology"/>
<sequence length="421" mass="47529">MRVPLDHSGRVPGTIDVFFRELVHRNRKDDKGLGYLLFLQGGPGFEAARPTEASGWIKQASVYFRIILLDQRGTGRSTPITPDSLPRRGSPEEQAQYLKFFRADSIVRDAEMIRRATVPQNGSSGGRWSILGQSFGGFCCATYLSLAPEGLVEVLITGGIPPGIAQPCCADDVYRRTYRRVMQQNHKFYQRFPMDVENRIVKCLAEHPDGVLTPMGNKVTPRSFQLLGLQTLGFSHGFERLHYLLETAFDGDMLSHKFKKEFDSWMSWDTNPLYALLHESIYCQGAASNWETEFAKDFDAVALANAGQPVMFTGEMVFPWMFEDFAALRPLKEAAEIVAGDADWPALYDVRRLEENSVPVATATYYEDMFVDFELGQQTASHIKGIRQWITNEYLHCGIREAGVTIFEKLLNMVRGGILLR</sequence>
<evidence type="ECO:0000313" key="5">
    <source>
        <dbReference type="Proteomes" id="UP000008141"/>
    </source>
</evidence>
<dbReference type="InParanoid" id="E1ZTF4"/>
<dbReference type="Pfam" id="PF00561">
    <property type="entry name" value="Abhydrolase_1"/>
    <property type="match status" value="1"/>
</dbReference>
<dbReference type="PRINTS" id="PR00793">
    <property type="entry name" value="PROAMNOPTASE"/>
</dbReference>
<dbReference type="OMA" id="TNEYEHN"/>
<dbReference type="Gene3D" id="3.40.50.1820">
    <property type="entry name" value="alpha/beta hydrolase"/>
    <property type="match status" value="1"/>
</dbReference>
<dbReference type="InterPro" id="IPR051601">
    <property type="entry name" value="Serine_prot/Carboxylest_S33"/>
</dbReference>
<accession>E1ZTF4</accession>
<evidence type="ECO:0000259" key="3">
    <source>
        <dbReference type="Pfam" id="PF00561"/>
    </source>
</evidence>
<dbReference type="GeneID" id="17350326"/>
<organism evidence="5">
    <name type="scientific">Chlorella variabilis</name>
    <name type="common">Green alga</name>
    <dbReference type="NCBI Taxonomy" id="554065"/>
    <lineage>
        <taxon>Eukaryota</taxon>
        <taxon>Viridiplantae</taxon>
        <taxon>Chlorophyta</taxon>
        <taxon>core chlorophytes</taxon>
        <taxon>Trebouxiophyceae</taxon>
        <taxon>Chlorellales</taxon>
        <taxon>Chlorellaceae</taxon>
        <taxon>Chlorella clade</taxon>
        <taxon>Chlorella</taxon>
    </lineage>
</organism>
<dbReference type="ESTHER" id="chlva-e1ztf4">
    <property type="family name" value="Proline_iminopeptidase"/>
</dbReference>
<protein>
    <recommendedName>
        <fullName evidence="3">AB hydrolase-1 domain-containing protein</fullName>
    </recommendedName>
</protein>
<dbReference type="AlphaFoldDB" id="E1ZTF4"/>
<evidence type="ECO:0000256" key="1">
    <source>
        <dbReference type="ARBA" id="ARBA00010088"/>
    </source>
</evidence>
<dbReference type="PANTHER" id="PTHR43248:SF2">
    <property type="entry name" value="PROLYL AMINOPEPTIDASE"/>
    <property type="match status" value="1"/>
</dbReference>
<dbReference type="GO" id="GO:0006508">
    <property type="term" value="P:proteolysis"/>
    <property type="evidence" value="ECO:0007669"/>
    <property type="project" value="InterPro"/>
</dbReference>
<dbReference type="EMBL" id="GL433871">
    <property type="protein sequence ID" value="EFN50920.1"/>
    <property type="molecule type" value="Genomic_DNA"/>
</dbReference>
<feature type="domain" description="AB hydrolase-1" evidence="3">
    <location>
        <begin position="36"/>
        <end position="151"/>
    </location>
</feature>
<dbReference type="PANTHER" id="PTHR43248">
    <property type="entry name" value="2-SUCCINYL-6-HYDROXY-2,4-CYCLOHEXADIENE-1-CARBOXYLATE SYNTHASE"/>
    <property type="match status" value="1"/>
</dbReference>
<name>E1ZTF4_CHLVA</name>
<dbReference type="InterPro" id="IPR002410">
    <property type="entry name" value="Peptidase_S33"/>
</dbReference>
<dbReference type="OrthoDB" id="1898734at2759"/>
<dbReference type="GO" id="GO:0008233">
    <property type="term" value="F:peptidase activity"/>
    <property type="evidence" value="ECO:0007669"/>
    <property type="project" value="InterPro"/>
</dbReference>
<reference evidence="4 5" key="1">
    <citation type="journal article" date="2010" name="Plant Cell">
        <title>The Chlorella variabilis NC64A genome reveals adaptation to photosymbiosis, coevolution with viruses, and cryptic sex.</title>
        <authorList>
            <person name="Blanc G."/>
            <person name="Duncan G."/>
            <person name="Agarkova I."/>
            <person name="Borodovsky M."/>
            <person name="Gurnon J."/>
            <person name="Kuo A."/>
            <person name="Lindquist E."/>
            <person name="Lucas S."/>
            <person name="Pangilinan J."/>
            <person name="Polle J."/>
            <person name="Salamov A."/>
            <person name="Terry A."/>
            <person name="Yamada T."/>
            <person name="Dunigan D.D."/>
            <person name="Grigoriev I.V."/>
            <person name="Claverie J.M."/>
            <person name="Van Etten J.L."/>
        </authorList>
    </citation>
    <scope>NUCLEOTIDE SEQUENCE [LARGE SCALE GENOMIC DNA]</scope>
    <source>
        <strain evidence="4 5">NC64A</strain>
    </source>
</reference>
<gene>
    <name evidence="4" type="ORF">CHLNCDRAFT_141711</name>
</gene>
<dbReference type="InterPro" id="IPR000073">
    <property type="entry name" value="AB_hydrolase_1"/>
</dbReference>
<dbReference type="SUPFAM" id="SSF53474">
    <property type="entry name" value="alpha/beta-Hydrolases"/>
    <property type="match status" value="1"/>
</dbReference>
<dbReference type="STRING" id="554065.E1ZTF4"/>
<keyword evidence="5" id="KW-1185">Reference proteome</keyword>
<dbReference type="eggNOG" id="ENOG502QSNW">
    <property type="taxonomic scope" value="Eukaryota"/>
</dbReference>
<evidence type="ECO:0000256" key="2">
    <source>
        <dbReference type="ARBA" id="ARBA00022801"/>
    </source>
</evidence>
<comment type="similarity">
    <text evidence="1">Belongs to the peptidase S33 family.</text>
</comment>
<evidence type="ECO:0000313" key="4">
    <source>
        <dbReference type="EMBL" id="EFN50920.1"/>
    </source>
</evidence>
<keyword evidence="2" id="KW-0378">Hydrolase</keyword>
<dbReference type="KEGG" id="cvr:CHLNCDRAFT_141711"/>
<dbReference type="FunCoup" id="E1ZTF4">
    <property type="interactions" value="161"/>
</dbReference>
<dbReference type="InterPro" id="IPR029058">
    <property type="entry name" value="AB_hydrolase_fold"/>
</dbReference>
<dbReference type="RefSeq" id="XP_005843022.1">
    <property type="nucleotide sequence ID" value="XM_005842960.1"/>
</dbReference>
<dbReference type="Proteomes" id="UP000008141">
    <property type="component" value="Unassembled WGS sequence"/>
</dbReference>